<evidence type="ECO:0000313" key="9">
    <source>
        <dbReference type="EMBL" id="CUV66509.1"/>
    </source>
</evidence>
<evidence type="ECO:0000256" key="4">
    <source>
        <dbReference type="ARBA" id="ARBA00023125"/>
    </source>
</evidence>
<dbReference type="NCBIfam" id="NF009044">
    <property type="entry name" value="PRK12378.1"/>
    <property type="match status" value="1"/>
</dbReference>
<dbReference type="Pfam" id="PF01709">
    <property type="entry name" value="Transcrip_reg"/>
    <property type="match status" value="1"/>
</dbReference>
<dbReference type="Gene3D" id="1.10.10.200">
    <property type="match status" value="1"/>
</dbReference>
<evidence type="ECO:0000256" key="3">
    <source>
        <dbReference type="ARBA" id="ARBA00023015"/>
    </source>
</evidence>
<dbReference type="InterPro" id="IPR029072">
    <property type="entry name" value="YebC-like"/>
</dbReference>
<keyword evidence="3 6" id="KW-0805">Transcription regulation</keyword>
<dbReference type="GO" id="GO:0006355">
    <property type="term" value="P:regulation of DNA-templated transcription"/>
    <property type="evidence" value="ECO:0007669"/>
    <property type="project" value="UniProtKB-UniRule"/>
</dbReference>
<organism evidence="9">
    <name type="scientific">Sulfurovum sp. enrichment culture clone C5</name>
    <dbReference type="NCBI Taxonomy" id="497650"/>
    <lineage>
        <taxon>Bacteria</taxon>
        <taxon>Pseudomonadati</taxon>
        <taxon>Campylobacterota</taxon>
        <taxon>Epsilonproteobacteria</taxon>
        <taxon>Campylobacterales</taxon>
        <taxon>Sulfurovaceae</taxon>
        <taxon>Sulfurovum</taxon>
        <taxon>environmental samples</taxon>
    </lineage>
</organism>
<evidence type="ECO:0000256" key="6">
    <source>
        <dbReference type="HAMAP-Rule" id="MF_00693"/>
    </source>
</evidence>
<dbReference type="PANTHER" id="PTHR12532">
    <property type="entry name" value="TRANSLATIONAL ACTIVATOR OF CYTOCHROME C OXIDASE 1"/>
    <property type="match status" value="1"/>
</dbReference>
<dbReference type="InterPro" id="IPR048300">
    <property type="entry name" value="TACO1_YebC-like_2nd/3rd_dom"/>
</dbReference>
<reference evidence="9" key="1">
    <citation type="submission" date="2015-11" db="EMBL/GenBank/DDBJ databases">
        <authorList>
            <person name="Zhang Y."/>
            <person name="Guo Z."/>
        </authorList>
    </citation>
    <scope>NUCLEOTIDE SEQUENCE</scope>
    <source>
        <strain evidence="9">BN30871</strain>
    </source>
</reference>
<dbReference type="Gene3D" id="3.30.70.980">
    <property type="match status" value="2"/>
</dbReference>
<dbReference type="FunFam" id="1.10.10.200:FF:000004">
    <property type="entry name" value="Probable transcriptional regulatory protein BSBG_02618"/>
    <property type="match status" value="1"/>
</dbReference>
<evidence type="ECO:0000256" key="1">
    <source>
        <dbReference type="ARBA" id="ARBA00008724"/>
    </source>
</evidence>
<dbReference type="EMBL" id="FAXN01000092">
    <property type="protein sequence ID" value="CUV66509.1"/>
    <property type="molecule type" value="Genomic_DNA"/>
</dbReference>
<keyword evidence="2 6" id="KW-0963">Cytoplasm</keyword>
<keyword evidence="5 6" id="KW-0804">Transcription</keyword>
<dbReference type="AlphaFoldDB" id="A0A0S4XQL7"/>
<comment type="similarity">
    <text evidence="1 6">Belongs to the TACO1 family.</text>
</comment>
<dbReference type="GO" id="GO:0005829">
    <property type="term" value="C:cytosol"/>
    <property type="evidence" value="ECO:0007669"/>
    <property type="project" value="TreeGrafter"/>
</dbReference>
<keyword evidence="4 6" id="KW-0238">DNA-binding</keyword>
<comment type="subcellular location">
    <subcellularLocation>
        <location evidence="6">Cytoplasm</location>
    </subcellularLocation>
</comment>
<protein>
    <recommendedName>
        <fullName evidence="6">Probable transcriptional regulatory protein BN3087_870029</fullName>
    </recommendedName>
</protein>
<sequence>MGRAFEYRKAAKMKRWGNMSKVFPKYSKLITMAAKDGVPDPDQNAKLRTIIQNAKAENVPKDVIDNAIKRASGKDTADIKEIRYEAKGPYGVQLIIECATDNHTRTVANVKAVLVRNKAEMLTSGALDFMFTRKAVFVFDKKDNIDLEELELELIDFGLEEIEEDVEAQENGDDKPIIRIYGDFTSFGELSHALEKQGIEVSKSTLEFIPNTPIEITEEQMNEVEILIEKLEDDEDVQVVYTNLA</sequence>
<dbReference type="Pfam" id="PF20772">
    <property type="entry name" value="TACO1_YebC_N"/>
    <property type="match status" value="1"/>
</dbReference>
<name>A0A0S4XQL7_9BACT</name>
<evidence type="ECO:0000256" key="5">
    <source>
        <dbReference type="ARBA" id="ARBA00023163"/>
    </source>
</evidence>
<dbReference type="InterPro" id="IPR049083">
    <property type="entry name" value="TACO1_YebC_N"/>
</dbReference>
<dbReference type="NCBIfam" id="TIGR01033">
    <property type="entry name" value="YebC/PmpR family DNA-binding transcriptional regulator"/>
    <property type="match status" value="1"/>
</dbReference>
<feature type="domain" description="TACO1/YebC-like N-terminal" evidence="8">
    <location>
        <begin position="4"/>
        <end position="74"/>
    </location>
</feature>
<proteinExistence type="inferred from homology"/>
<dbReference type="HAMAP" id="MF_00693">
    <property type="entry name" value="Transcrip_reg_TACO1"/>
    <property type="match status" value="1"/>
</dbReference>
<dbReference type="InterPro" id="IPR017856">
    <property type="entry name" value="Integrase-like_N"/>
</dbReference>
<dbReference type="InterPro" id="IPR026564">
    <property type="entry name" value="Transcrip_reg_TACO1-like_dom3"/>
</dbReference>
<feature type="domain" description="TACO1/YebC-like second and third" evidence="7">
    <location>
        <begin position="80"/>
        <end position="244"/>
    </location>
</feature>
<dbReference type="GO" id="GO:0003677">
    <property type="term" value="F:DNA binding"/>
    <property type="evidence" value="ECO:0007669"/>
    <property type="project" value="UniProtKB-UniRule"/>
</dbReference>
<dbReference type="SUPFAM" id="SSF75625">
    <property type="entry name" value="YebC-like"/>
    <property type="match status" value="1"/>
</dbReference>
<evidence type="ECO:0000256" key="2">
    <source>
        <dbReference type="ARBA" id="ARBA00022490"/>
    </source>
</evidence>
<evidence type="ECO:0000259" key="8">
    <source>
        <dbReference type="Pfam" id="PF20772"/>
    </source>
</evidence>
<accession>A0A0S4XQL7</accession>
<dbReference type="PANTHER" id="PTHR12532:SF6">
    <property type="entry name" value="TRANSCRIPTIONAL REGULATORY PROTEIN YEBC-RELATED"/>
    <property type="match status" value="1"/>
</dbReference>
<dbReference type="InterPro" id="IPR002876">
    <property type="entry name" value="Transcrip_reg_TACO1-like"/>
</dbReference>
<gene>
    <name evidence="9" type="ORF">BN3087_870029</name>
</gene>
<evidence type="ECO:0000259" key="7">
    <source>
        <dbReference type="Pfam" id="PF01709"/>
    </source>
</evidence>